<dbReference type="PROSITE" id="PS51201">
    <property type="entry name" value="RCK_N"/>
    <property type="match status" value="1"/>
</dbReference>
<dbReference type="InterPro" id="IPR036291">
    <property type="entry name" value="NAD(P)-bd_dom_sf"/>
</dbReference>
<dbReference type="SUPFAM" id="SSF51735">
    <property type="entry name" value="NAD(P)-binding Rossmann-fold domains"/>
    <property type="match status" value="1"/>
</dbReference>
<dbReference type="HOGENOM" id="CLU_2459735_0_0_2"/>
<dbReference type="AlphaFoldDB" id="U1N5U9"/>
<dbReference type="Pfam" id="PF02254">
    <property type="entry name" value="TrkA_N"/>
    <property type="match status" value="1"/>
</dbReference>
<comment type="function">
    <text evidence="1">Part of a potassium transport system.</text>
</comment>
<accession>U1N5U9</accession>
<reference evidence="7 8" key="1">
    <citation type="journal article" date="2013" name="PLoS ONE">
        <title>Assembly-driven community genomics of a hypersaline microbial ecosystem.</title>
        <authorList>
            <person name="Podell S."/>
            <person name="Ugalde J.A."/>
            <person name="Narasingarao P."/>
            <person name="Banfield J.F."/>
            <person name="Heidelberg K.B."/>
            <person name="Allen E.E."/>
        </authorList>
    </citation>
    <scope>NUCLEOTIDE SEQUENCE [LARGE SCALE GENOMIC DNA]</scope>
    <source>
        <strain evidence="8">J07HQW1</strain>
    </source>
</reference>
<organism evidence="7 8">
    <name type="scientific">Haloquadratum walsbyi J07HQW1</name>
    <dbReference type="NCBI Taxonomy" id="1238424"/>
    <lineage>
        <taxon>Archaea</taxon>
        <taxon>Methanobacteriati</taxon>
        <taxon>Methanobacteriota</taxon>
        <taxon>Stenosarchaea group</taxon>
        <taxon>Halobacteria</taxon>
        <taxon>Halobacteriales</taxon>
        <taxon>Haloferacaceae</taxon>
        <taxon>Haloquadratum</taxon>
    </lineage>
</organism>
<dbReference type="PANTHER" id="PTHR43833:SF5">
    <property type="entry name" value="TRK SYSTEM POTASSIUM UPTAKE PROTEIN TRKA"/>
    <property type="match status" value="1"/>
</dbReference>
<proteinExistence type="predicted"/>
<dbReference type="InterPro" id="IPR050721">
    <property type="entry name" value="Trk_Ktr_HKT_K-transport"/>
</dbReference>
<dbReference type="GO" id="GO:0005886">
    <property type="term" value="C:plasma membrane"/>
    <property type="evidence" value="ECO:0007669"/>
    <property type="project" value="InterPro"/>
</dbReference>
<keyword evidence="3" id="KW-0633">Potassium transport</keyword>
<protein>
    <submittedName>
        <fullName evidence="7">K+ transport system, NAD-binding component</fullName>
    </submittedName>
</protein>
<evidence type="ECO:0000256" key="2">
    <source>
        <dbReference type="ARBA" id="ARBA00022448"/>
    </source>
</evidence>
<dbReference type="PRINTS" id="PR00335">
    <property type="entry name" value="KUPTAKETRKA"/>
</dbReference>
<evidence type="ECO:0000256" key="3">
    <source>
        <dbReference type="ARBA" id="ARBA00022538"/>
    </source>
</evidence>
<sequence length="90" mass="9463">MYLVVVGAGDIGTPLIEIATRGGNEVVVIEHDDERAEHAATDHDCLVINDDATVKDTLVDAGADRADALISTTDQDAVNIMVCLLAKNST</sequence>
<dbReference type="InterPro" id="IPR003148">
    <property type="entry name" value="RCK_N"/>
</dbReference>
<evidence type="ECO:0000256" key="4">
    <source>
        <dbReference type="ARBA" id="ARBA00022958"/>
    </source>
</evidence>
<keyword evidence="5" id="KW-0406">Ion transport</keyword>
<dbReference type="STRING" id="1238424.J07HQW1_01842"/>
<dbReference type="GO" id="GO:0015079">
    <property type="term" value="F:potassium ion transmembrane transporter activity"/>
    <property type="evidence" value="ECO:0007669"/>
    <property type="project" value="InterPro"/>
</dbReference>
<keyword evidence="4" id="KW-0630">Potassium</keyword>
<dbReference type="PANTHER" id="PTHR43833">
    <property type="entry name" value="POTASSIUM CHANNEL PROTEIN 2-RELATED-RELATED"/>
    <property type="match status" value="1"/>
</dbReference>
<dbReference type="EMBL" id="KE356560">
    <property type="protein sequence ID" value="ERG91808.1"/>
    <property type="molecule type" value="Genomic_DNA"/>
</dbReference>
<evidence type="ECO:0000313" key="7">
    <source>
        <dbReference type="EMBL" id="ERG91808.1"/>
    </source>
</evidence>
<feature type="non-terminal residue" evidence="7">
    <location>
        <position position="90"/>
    </location>
</feature>
<evidence type="ECO:0000259" key="6">
    <source>
        <dbReference type="PROSITE" id="PS51201"/>
    </source>
</evidence>
<evidence type="ECO:0000256" key="1">
    <source>
        <dbReference type="ARBA" id="ARBA00003660"/>
    </source>
</evidence>
<name>U1N5U9_9EURY</name>
<keyword evidence="2" id="KW-0813">Transport</keyword>
<feature type="domain" description="RCK N-terminal" evidence="6">
    <location>
        <begin position="1"/>
        <end position="90"/>
    </location>
</feature>
<dbReference type="Gene3D" id="3.40.50.720">
    <property type="entry name" value="NAD(P)-binding Rossmann-like Domain"/>
    <property type="match status" value="1"/>
</dbReference>
<gene>
    <name evidence="7" type="ORF">J07HQW1_01842</name>
</gene>
<dbReference type="Proteomes" id="UP000030649">
    <property type="component" value="Unassembled WGS sequence"/>
</dbReference>
<evidence type="ECO:0000313" key="8">
    <source>
        <dbReference type="Proteomes" id="UP000030649"/>
    </source>
</evidence>
<evidence type="ECO:0000256" key="5">
    <source>
        <dbReference type="ARBA" id="ARBA00023065"/>
    </source>
</evidence>
<dbReference type="InterPro" id="IPR006036">
    <property type="entry name" value="K_uptake_TrkA"/>
</dbReference>